<sequence length="204" mass="23015">MAKFNIEITKSINEDQKTEVAKLFYSAFEKKFSTLWLFAKNETQAVAVLRECINYKKGLYALSENSLFGFIGLETGDGLFVNFKFSSLSKVFGLFGATWRFLAYGIYRLLHNNRIEHEVHIDPIVVSSNARGMGVGTQLLNATIDFARSINRKCVFLEVVDTNPNAQKLYERVGFAVVDVEDTSLFTSNSGFSKVIHMKKILAI</sequence>
<proteinExistence type="predicted"/>
<evidence type="ECO:0000259" key="3">
    <source>
        <dbReference type="PROSITE" id="PS51186"/>
    </source>
</evidence>
<dbReference type="InterPro" id="IPR016181">
    <property type="entry name" value="Acyl_CoA_acyltransferase"/>
</dbReference>
<dbReference type="CDD" id="cd04301">
    <property type="entry name" value="NAT_SF"/>
    <property type="match status" value="1"/>
</dbReference>
<dbReference type="Pfam" id="PF00583">
    <property type="entry name" value="Acetyltransf_1"/>
    <property type="match status" value="1"/>
</dbReference>
<dbReference type="RefSeq" id="WP_148565876.1">
    <property type="nucleotide sequence ID" value="NZ_RXYA01000002.1"/>
</dbReference>
<dbReference type="InterPro" id="IPR050680">
    <property type="entry name" value="YpeA/RimI_acetyltransf"/>
</dbReference>
<dbReference type="Gene3D" id="3.40.630.30">
    <property type="match status" value="1"/>
</dbReference>
<dbReference type="InterPro" id="IPR000182">
    <property type="entry name" value="GNAT_dom"/>
</dbReference>
<dbReference type="PANTHER" id="PTHR43420">
    <property type="entry name" value="ACETYLTRANSFERASE"/>
    <property type="match status" value="1"/>
</dbReference>
<protein>
    <submittedName>
        <fullName evidence="4">GNAT family N-acetyltransferase</fullName>
    </submittedName>
</protein>
<dbReference type="AlphaFoldDB" id="A0A923HZR2"/>
<evidence type="ECO:0000313" key="4">
    <source>
        <dbReference type="EMBL" id="MBC3887503.1"/>
    </source>
</evidence>
<evidence type="ECO:0000256" key="2">
    <source>
        <dbReference type="ARBA" id="ARBA00023315"/>
    </source>
</evidence>
<keyword evidence="2" id="KW-0012">Acyltransferase</keyword>
<dbReference type="GO" id="GO:0016747">
    <property type="term" value="F:acyltransferase activity, transferring groups other than amino-acyl groups"/>
    <property type="evidence" value="ECO:0007669"/>
    <property type="project" value="InterPro"/>
</dbReference>
<dbReference type="PROSITE" id="PS51186">
    <property type="entry name" value="GNAT"/>
    <property type="match status" value="1"/>
</dbReference>
<evidence type="ECO:0000256" key="1">
    <source>
        <dbReference type="ARBA" id="ARBA00022679"/>
    </source>
</evidence>
<keyword evidence="5" id="KW-1185">Reference proteome</keyword>
<dbReference type="Proteomes" id="UP000616595">
    <property type="component" value="Unassembled WGS sequence"/>
</dbReference>
<dbReference type="SUPFAM" id="SSF55729">
    <property type="entry name" value="Acyl-CoA N-acyltransferases (Nat)"/>
    <property type="match status" value="1"/>
</dbReference>
<accession>A0A923HZR2</accession>
<feature type="domain" description="N-acetyltransferase" evidence="3">
    <location>
        <begin position="47"/>
        <end position="203"/>
    </location>
</feature>
<organism evidence="4 5">
    <name type="scientific">Acetobacterium paludosum</name>
    <dbReference type="NCBI Taxonomy" id="52693"/>
    <lineage>
        <taxon>Bacteria</taxon>
        <taxon>Bacillati</taxon>
        <taxon>Bacillota</taxon>
        <taxon>Clostridia</taxon>
        <taxon>Eubacteriales</taxon>
        <taxon>Eubacteriaceae</taxon>
        <taxon>Acetobacterium</taxon>
    </lineage>
</organism>
<evidence type="ECO:0000313" key="5">
    <source>
        <dbReference type="Proteomes" id="UP000616595"/>
    </source>
</evidence>
<comment type="caution">
    <text evidence="4">The sequence shown here is derived from an EMBL/GenBank/DDBJ whole genome shotgun (WGS) entry which is preliminary data.</text>
</comment>
<dbReference type="EMBL" id="WJBD01000003">
    <property type="protein sequence ID" value="MBC3887503.1"/>
    <property type="molecule type" value="Genomic_DNA"/>
</dbReference>
<keyword evidence="1" id="KW-0808">Transferase</keyword>
<dbReference type="OrthoDB" id="1771422at2"/>
<gene>
    <name evidence="4" type="ORF">GH810_04190</name>
</gene>
<reference evidence="4" key="2">
    <citation type="submission" date="2020-10" db="EMBL/GenBank/DDBJ databases">
        <title>Comparative genomics of the Acetobacterium genus.</title>
        <authorList>
            <person name="Marshall C."/>
            <person name="May H."/>
            <person name="Norman S."/>
        </authorList>
    </citation>
    <scope>NUCLEOTIDE SEQUENCE</scope>
    <source>
        <strain evidence="4">DER-2019</strain>
    </source>
</reference>
<dbReference type="PANTHER" id="PTHR43420:SF47">
    <property type="entry name" value="N-ACETYLTRANSFERASE DOMAIN-CONTAINING PROTEIN"/>
    <property type="match status" value="1"/>
</dbReference>
<name>A0A923HZR2_9FIRM</name>
<reference evidence="4" key="1">
    <citation type="submission" date="2019-10" db="EMBL/GenBank/DDBJ databases">
        <authorList>
            <person name="Ross D.E."/>
            <person name="Gulliver D."/>
        </authorList>
    </citation>
    <scope>NUCLEOTIDE SEQUENCE</scope>
    <source>
        <strain evidence="4">DER-2019</strain>
    </source>
</reference>